<proteinExistence type="predicted"/>
<accession>A0A6L2PFA6</accession>
<organism evidence="4 5">
    <name type="scientific">Coptotermes formosanus</name>
    <name type="common">Formosan subterranean termite</name>
    <dbReference type="NCBI Taxonomy" id="36987"/>
    <lineage>
        <taxon>Eukaryota</taxon>
        <taxon>Metazoa</taxon>
        <taxon>Ecdysozoa</taxon>
        <taxon>Arthropoda</taxon>
        <taxon>Hexapoda</taxon>
        <taxon>Insecta</taxon>
        <taxon>Pterygota</taxon>
        <taxon>Neoptera</taxon>
        <taxon>Polyneoptera</taxon>
        <taxon>Dictyoptera</taxon>
        <taxon>Blattodea</taxon>
        <taxon>Blattoidea</taxon>
        <taxon>Termitoidae</taxon>
        <taxon>Rhinotermitidae</taxon>
        <taxon>Coptotermes</taxon>
    </lineage>
</organism>
<keyword evidence="2" id="KW-0479">Metal-binding</keyword>
<protein>
    <recommendedName>
        <fullName evidence="3">DDE Tnp4 domain-containing protein</fullName>
    </recommendedName>
</protein>
<dbReference type="GO" id="GO:0046872">
    <property type="term" value="F:metal ion binding"/>
    <property type="evidence" value="ECO:0007669"/>
    <property type="project" value="UniProtKB-KW"/>
</dbReference>
<reference evidence="5" key="1">
    <citation type="submission" date="2020-01" db="EMBL/GenBank/DDBJ databases">
        <title>Draft genome sequence of the Termite Coptotermes fromosanus.</title>
        <authorList>
            <person name="Itakura S."/>
            <person name="Yosikawa Y."/>
            <person name="Umezawa K."/>
        </authorList>
    </citation>
    <scope>NUCLEOTIDE SEQUENCE [LARGE SCALE GENOMIC DNA]</scope>
</reference>
<evidence type="ECO:0000259" key="3">
    <source>
        <dbReference type="Pfam" id="PF13359"/>
    </source>
</evidence>
<dbReference type="Proteomes" id="UP000502823">
    <property type="component" value="Unassembled WGS sequence"/>
</dbReference>
<name>A0A6L2PFA6_COPFO</name>
<evidence type="ECO:0000313" key="4">
    <source>
        <dbReference type="EMBL" id="GFG29078.1"/>
    </source>
</evidence>
<comment type="cofactor">
    <cofactor evidence="1">
        <name>a divalent metal cation</name>
        <dbReference type="ChEBI" id="CHEBI:60240"/>
    </cofactor>
</comment>
<feature type="domain" description="DDE Tnp4" evidence="3">
    <location>
        <begin position="3"/>
        <end position="103"/>
    </location>
</feature>
<feature type="non-terminal residue" evidence="4">
    <location>
        <position position="1"/>
    </location>
</feature>
<evidence type="ECO:0000256" key="1">
    <source>
        <dbReference type="ARBA" id="ARBA00001968"/>
    </source>
</evidence>
<dbReference type="OrthoDB" id="2570778at2759"/>
<evidence type="ECO:0000313" key="5">
    <source>
        <dbReference type="Proteomes" id="UP000502823"/>
    </source>
</evidence>
<comment type="caution">
    <text evidence="4">The sequence shown here is derived from an EMBL/GenBank/DDBJ whole genome shotgun (WGS) entry which is preliminary data.</text>
</comment>
<dbReference type="InterPro" id="IPR027806">
    <property type="entry name" value="HARBI1_dom"/>
</dbReference>
<keyword evidence="5" id="KW-1185">Reference proteome</keyword>
<dbReference type="Pfam" id="PF13359">
    <property type="entry name" value="DDE_Tnp_4"/>
    <property type="match status" value="1"/>
</dbReference>
<sequence length="103" mass="11489">FFSIALLALADANYCFIAVDVAAVEKPSDSNIFKHPNVGRKLECSQLGIPSSMLLPSDDGNCMPFVIVGDEAFALLEHILRPYPNRNLSIQQRIYNYKLTTTR</sequence>
<gene>
    <name evidence="4" type="ORF">Cfor_00249</name>
</gene>
<dbReference type="EMBL" id="BLKM01000111">
    <property type="protein sequence ID" value="GFG29078.1"/>
    <property type="molecule type" value="Genomic_DNA"/>
</dbReference>
<dbReference type="AlphaFoldDB" id="A0A6L2PFA6"/>
<dbReference type="InParanoid" id="A0A6L2PFA6"/>
<evidence type="ECO:0000256" key="2">
    <source>
        <dbReference type="ARBA" id="ARBA00022723"/>
    </source>
</evidence>